<dbReference type="InterPro" id="IPR025665">
    <property type="entry name" value="Beta-barrel_OMP_2"/>
</dbReference>
<feature type="domain" description="Outer membrane protein beta-barrel" evidence="2">
    <location>
        <begin position="17"/>
        <end position="175"/>
    </location>
</feature>
<evidence type="ECO:0000259" key="2">
    <source>
        <dbReference type="Pfam" id="PF13568"/>
    </source>
</evidence>
<dbReference type="RefSeq" id="WP_065397810.1">
    <property type="nucleotide sequence ID" value="NZ_CP033811.1"/>
</dbReference>
<comment type="caution">
    <text evidence="3">The sequence shown here is derived from an EMBL/GenBank/DDBJ whole genome shotgun (WGS) entry which is preliminary data.</text>
</comment>
<evidence type="ECO:0000256" key="1">
    <source>
        <dbReference type="SAM" id="SignalP"/>
    </source>
</evidence>
<dbReference type="AlphaFoldDB" id="A0A1B8ZQF4"/>
<reference evidence="4" key="1">
    <citation type="submission" date="2016-07" db="EMBL/GenBank/DDBJ databases">
        <authorList>
            <person name="Florea S."/>
            <person name="Webb J.S."/>
            <person name="Jaromczyk J."/>
            <person name="Schardl C.L."/>
        </authorList>
    </citation>
    <scope>NUCLEOTIDE SEQUENCE [LARGE SCALE GENOMIC DNA]</scope>
    <source>
        <strain evidence="4">CC-VM-7</strain>
    </source>
</reference>
<dbReference type="OrthoDB" id="947434at2"/>
<dbReference type="EMBL" id="MAYG01000001">
    <property type="protein sequence ID" value="OCA73815.1"/>
    <property type="molecule type" value="Genomic_DNA"/>
</dbReference>
<keyword evidence="1" id="KW-0732">Signal</keyword>
<gene>
    <name evidence="3" type="ORF">BBI00_05410</name>
</gene>
<accession>A0A1B8ZQF4</accession>
<organism evidence="3 4">
    <name type="scientific">Chryseobacterium arthrosphaerae</name>
    <dbReference type="NCBI Taxonomy" id="651561"/>
    <lineage>
        <taxon>Bacteria</taxon>
        <taxon>Pseudomonadati</taxon>
        <taxon>Bacteroidota</taxon>
        <taxon>Flavobacteriia</taxon>
        <taxon>Flavobacteriales</taxon>
        <taxon>Weeksellaceae</taxon>
        <taxon>Chryseobacterium group</taxon>
        <taxon>Chryseobacterium</taxon>
    </lineage>
</organism>
<dbReference type="Pfam" id="PF13568">
    <property type="entry name" value="OMP_b-brl_2"/>
    <property type="match status" value="1"/>
</dbReference>
<dbReference type="Proteomes" id="UP000093432">
    <property type="component" value="Unassembled WGS sequence"/>
</dbReference>
<dbReference type="KEGG" id="carh:EGY05_08830"/>
<name>A0A1B8ZQF4_9FLAO</name>
<evidence type="ECO:0000313" key="4">
    <source>
        <dbReference type="Proteomes" id="UP000093432"/>
    </source>
</evidence>
<dbReference type="STRING" id="651561.BBI00_05410"/>
<feature type="chain" id="PRO_5008621116" evidence="1">
    <location>
        <begin position="19"/>
        <end position="203"/>
    </location>
</feature>
<proteinExistence type="predicted"/>
<dbReference type="Gene3D" id="2.40.160.20">
    <property type="match status" value="1"/>
</dbReference>
<dbReference type="InterPro" id="IPR011250">
    <property type="entry name" value="OMP/PagP_B-barrel"/>
</dbReference>
<dbReference type="SUPFAM" id="SSF56925">
    <property type="entry name" value="OMPA-like"/>
    <property type="match status" value="1"/>
</dbReference>
<protein>
    <submittedName>
        <fullName evidence="3">Opacity protein</fullName>
    </submittedName>
</protein>
<sequence>MKKILFGLALTAGTLAFAQSTSTTSTTAPSKSPVRFGLKAGLNVSTLSNMDMNAKAGFYGGVFANIPVAKDFSIQPEVLYSATGAKSKTDSNTKLNLEYLSVPVMFQYNIIPDLYVEAGPQFNFLIDARLKKSVSTAAYKNGTKSFDFGIGLGAGYNITKNIGVNARYVAGLSDIVKTRYYYGYDNTNPVKNGVFQIGASYKF</sequence>
<feature type="signal peptide" evidence="1">
    <location>
        <begin position="1"/>
        <end position="18"/>
    </location>
</feature>
<evidence type="ECO:0000313" key="3">
    <source>
        <dbReference type="EMBL" id="OCA73815.1"/>
    </source>
</evidence>